<keyword evidence="2" id="KW-0472">Membrane</keyword>
<evidence type="ECO:0000313" key="4">
    <source>
        <dbReference type="Proteomes" id="UP000230002"/>
    </source>
</evidence>
<feature type="region of interest" description="Disordered" evidence="1">
    <location>
        <begin position="265"/>
        <end position="297"/>
    </location>
</feature>
<proteinExistence type="predicted"/>
<name>A0A2G8S3S7_9APHY</name>
<feature type="region of interest" description="Disordered" evidence="1">
    <location>
        <begin position="331"/>
        <end position="355"/>
    </location>
</feature>
<dbReference type="Proteomes" id="UP000230002">
    <property type="component" value="Unassembled WGS sequence"/>
</dbReference>
<dbReference type="AlphaFoldDB" id="A0A2G8S3S7"/>
<feature type="compositionally biased region" description="Low complexity" evidence="1">
    <location>
        <begin position="302"/>
        <end position="312"/>
    </location>
</feature>
<feature type="region of interest" description="Disordered" evidence="1">
    <location>
        <begin position="302"/>
        <end position="321"/>
    </location>
</feature>
<reference evidence="3 4" key="1">
    <citation type="journal article" date="2015" name="Sci. Rep.">
        <title>Chromosome-level genome map provides insights into diverse defense mechanisms in the medicinal fungus Ganoderma sinense.</title>
        <authorList>
            <person name="Zhu Y."/>
            <person name="Xu J."/>
            <person name="Sun C."/>
            <person name="Zhou S."/>
            <person name="Xu H."/>
            <person name="Nelson D.R."/>
            <person name="Qian J."/>
            <person name="Song J."/>
            <person name="Luo H."/>
            <person name="Xiang L."/>
            <person name="Li Y."/>
            <person name="Xu Z."/>
            <person name="Ji A."/>
            <person name="Wang L."/>
            <person name="Lu S."/>
            <person name="Hayward A."/>
            <person name="Sun W."/>
            <person name="Li X."/>
            <person name="Schwartz D.C."/>
            <person name="Wang Y."/>
            <person name="Chen S."/>
        </authorList>
    </citation>
    <scope>NUCLEOTIDE SEQUENCE [LARGE SCALE GENOMIC DNA]</scope>
    <source>
        <strain evidence="3 4">ZZ0214-1</strain>
    </source>
</reference>
<dbReference type="EMBL" id="AYKW01000023">
    <property type="protein sequence ID" value="PIL28422.1"/>
    <property type="molecule type" value="Genomic_DNA"/>
</dbReference>
<accession>A0A2G8S3S7</accession>
<sequence length="355" mass="39018">MPMVLNVPPCFTETVSTNITWLGGAAPYSLVLNFQDSNHTPIEFNNIKTTHFLWTTSVPAGTLVFLQITDERGFIDFNEDPIYVRSGPDIRPVSVSTGFTSTSTFTFQASTPSPIQGSNPSSNTSTHANTRTIALVVIGATIFLFLATLPWWRSRVRTGRRENRNSGNSTLFKLYNYFWGADRAPAEIEKPEVVGGGYNNSASPETNPFEDPENALHADKIIVASPASNANDRMLAQSSVTRSMPSPSAADTTLLMRPSRLKLIPRSRTPSKPIPSLSVRSYSDFSGTPPLPEAHTTRLRLSISTSSTLPPSYHTRPSSRDIDIQEVLNYPQIPPPVYTPQLTEGPECQVRSQMS</sequence>
<comment type="caution">
    <text evidence="3">The sequence shown here is derived from an EMBL/GenBank/DDBJ whole genome shotgun (WGS) entry which is preliminary data.</text>
</comment>
<protein>
    <submittedName>
        <fullName evidence="3">Uncharacterized protein</fullName>
    </submittedName>
</protein>
<keyword evidence="2" id="KW-0812">Transmembrane</keyword>
<keyword evidence="4" id="KW-1185">Reference proteome</keyword>
<organism evidence="3 4">
    <name type="scientific">Ganoderma sinense ZZ0214-1</name>
    <dbReference type="NCBI Taxonomy" id="1077348"/>
    <lineage>
        <taxon>Eukaryota</taxon>
        <taxon>Fungi</taxon>
        <taxon>Dikarya</taxon>
        <taxon>Basidiomycota</taxon>
        <taxon>Agaricomycotina</taxon>
        <taxon>Agaricomycetes</taxon>
        <taxon>Polyporales</taxon>
        <taxon>Polyporaceae</taxon>
        <taxon>Ganoderma</taxon>
    </lineage>
</organism>
<evidence type="ECO:0000256" key="1">
    <source>
        <dbReference type="SAM" id="MobiDB-lite"/>
    </source>
</evidence>
<evidence type="ECO:0000313" key="3">
    <source>
        <dbReference type="EMBL" id="PIL28422.1"/>
    </source>
</evidence>
<keyword evidence="2" id="KW-1133">Transmembrane helix</keyword>
<gene>
    <name evidence="3" type="ORF">GSI_08456</name>
</gene>
<feature type="transmembrane region" description="Helical" evidence="2">
    <location>
        <begin position="133"/>
        <end position="152"/>
    </location>
</feature>
<evidence type="ECO:0000256" key="2">
    <source>
        <dbReference type="SAM" id="Phobius"/>
    </source>
</evidence>